<dbReference type="PANTHER" id="PTHR33018:SF31">
    <property type="entry name" value="TRANSPOSASE, PTTA_EN_SPM, PLANT"/>
    <property type="match status" value="1"/>
</dbReference>
<dbReference type="Proteomes" id="UP000288805">
    <property type="component" value="Unassembled WGS sequence"/>
</dbReference>
<dbReference type="SUPFAM" id="SSF54001">
    <property type="entry name" value="Cysteine proteinases"/>
    <property type="match status" value="1"/>
</dbReference>
<dbReference type="PROSITE" id="PS50600">
    <property type="entry name" value="ULP_PROTEASE"/>
    <property type="match status" value="1"/>
</dbReference>
<evidence type="ECO:0000256" key="2">
    <source>
        <dbReference type="ARBA" id="ARBA00022670"/>
    </source>
</evidence>
<reference evidence="5 6" key="1">
    <citation type="journal article" date="2018" name="PLoS Genet.">
        <title>Population sequencing reveals clonal diversity and ancestral inbreeding in the grapevine cultivar Chardonnay.</title>
        <authorList>
            <person name="Roach M.J."/>
            <person name="Johnson D.L."/>
            <person name="Bohlmann J."/>
            <person name="van Vuuren H.J."/>
            <person name="Jones S.J."/>
            <person name="Pretorius I.S."/>
            <person name="Schmidt S.A."/>
            <person name="Borneman A.R."/>
        </authorList>
    </citation>
    <scope>NUCLEOTIDE SEQUENCE [LARGE SCALE GENOMIC DNA]</scope>
    <source>
        <strain evidence="6">cv. Chardonnay</strain>
        <tissue evidence="5">Leaf</tissue>
    </source>
</reference>
<organism evidence="5 6">
    <name type="scientific">Vitis vinifera</name>
    <name type="common">Grape</name>
    <dbReference type="NCBI Taxonomy" id="29760"/>
    <lineage>
        <taxon>Eukaryota</taxon>
        <taxon>Viridiplantae</taxon>
        <taxon>Streptophyta</taxon>
        <taxon>Embryophyta</taxon>
        <taxon>Tracheophyta</taxon>
        <taxon>Spermatophyta</taxon>
        <taxon>Magnoliopsida</taxon>
        <taxon>eudicotyledons</taxon>
        <taxon>Gunneridae</taxon>
        <taxon>Pentapetalae</taxon>
        <taxon>rosids</taxon>
        <taxon>Vitales</taxon>
        <taxon>Vitaceae</taxon>
        <taxon>Viteae</taxon>
        <taxon>Vitis</taxon>
    </lineage>
</organism>
<proteinExistence type="inferred from homology"/>
<evidence type="ECO:0000313" key="5">
    <source>
        <dbReference type="EMBL" id="RVW13297.1"/>
    </source>
</evidence>
<dbReference type="GO" id="GO:0006508">
    <property type="term" value="P:proteolysis"/>
    <property type="evidence" value="ECO:0007669"/>
    <property type="project" value="UniProtKB-KW"/>
</dbReference>
<dbReference type="PANTHER" id="PTHR33018">
    <property type="entry name" value="OS10G0338966 PROTEIN-RELATED"/>
    <property type="match status" value="1"/>
</dbReference>
<dbReference type="Pfam" id="PF02902">
    <property type="entry name" value="Peptidase_C48"/>
    <property type="match status" value="1"/>
</dbReference>
<evidence type="ECO:0000256" key="1">
    <source>
        <dbReference type="ARBA" id="ARBA00005234"/>
    </source>
</evidence>
<dbReference type="Pfam" id="PF13952">
    <property type="entry name" value="DUF4216"/>
    <property type="match status" value="1"/>
</dbReference>
<accession>A0A438BQR7</accession>
<name>A0A438BQR7_VITVI</name>
<evidence type="ECO:0000259" key="4">
    <source>
        <dbReference type="PROSITE" id="PS50600"/>
    </source>
</evidence>
<gene>
    <name evidence="5" type="ORF">CK203_103428</name>
</gene>
<evidence type="ECO:0000256" key="3">
    <source>
        <dbReference type="ARBA" id="ARBA00022801"/>
    </source>
</evidence>
<evidence type="ECO:0000313" key="6">
    <source>
        <dbReference type="Proteomes" id="UP000288805"/>
    </source>
</evidence>
<comment type="caution">
    <text evidence="5">The sequence shown here is derived from an EMBL/GenBank/DDBJ whole genome shotgun (WGS) entry which is preliminary data.</text>
</comment>
<keyword evidence="2" id="KW-0645">Protease</keyword>
<dbReference type="GO" id="GO:0008234">
    <property type="term" value="F:cysteine-type peptidase activity"/>
    <property type="evidence" value="ECO:0007669"/>
    <property type="project" value="InterPro"/>
</dbReference>
<feature type="domain" description="Ubiquitin-like protease family profile" evidence="4">
    <location>
        <begin position="313"/>
        <end position="481"/>
    </location>
</feature>
<dbReference type="EMBL" id="QGNW01002657">
    <property type="protein sequence ID" value="RVW13297.1"/>
    <property type="molecule type" value="Genomic_DNA"/>
</dbReference>
<dbReference type="InterPro" id="IPR025312">
    <property type="entry name" value="DUF4216"/>
</dbReference>
<sequence length="524" mass="59665">MFRIPIFKCDWVDNKNGIRVDDLGFTLVDFSKMAHKSNPFILASQAKEVFYVQDELHPRWSVFLSTPQQEFLERDEGDDLMDNSIEHHLIISSLPQVESFNAMDDSDAICMDLEQGEKPPTKRRCRGITRKSMIIKNRSRVASFTLDSKSMRNCMLTMGKCFRSFKNMLTVKYVIPFKNQSEDFREVQKERRNKHIYNHHLSGNGYVGLEDEMMAATGYIEIIDRSILWKKTMEKKDGTYDEVVIPVVDKIDKMLKESRESGRIFSGNNDIRTEALATLEYSGRVRKCQLAIGTKENVVVAGIIILECSVNFLVVVDASYEPNAPLPVPIPNQITTIGESLGHLHKKMVDAKMAGRFAFVNPALVSKVGMGEASKESRSKVIANRLMNANHADFIFIPYNPGYHWVLVALETRTMIAYYLDSLQNQPSDDLKEIVNMALRIHPPQKHKSSKREPTWVVVGCPIQPSSVECGYYVMRYMRDIIVDQGCLTSKNVLVGSKGNMKISNFGHGVLPQHCELHRHPHKT</sequence>
<keyword evidence="3" id="KW-0378">Hydrolase</keyword>
<dbReference type="InterPro" id="IPR038765">
    <property type="entry name" value="Papain-like_cys_pep_sf"/>
</dbReference>
<dbReference type="InterPro" id="IPR003653">
    <property type="entry name" value="Peptidase_C48_C"/>
</dbReference>
<dbReference type="Gene3D" id="3.40.395.10">
    <property type="entry name" value="Adenoviral Proteinase, Chain A"/>
    <property type="match status" value="1"/>
</dbReference>
<dbReference type="AlphaFoldDB" id="A0A438BQR7"/>
<protein>
    <recommendedName>
        <fullName evidence="4">Ubiquitin-like protease family profile domain-containing protein</fullName>
    </recommendedName>
</protein>
<comment type="similarity">
    <text evidence="1">Belongs to the peptidase C48 family.</text>
</comment>